<dbReference type="RefSeq" id="WP_168002082.1">
    <property type="nucleotide sequence ID" value="NZ_JAATEO010000018.1"/>
</dbReference>
<protein>
    <recommendedName>
        <fullName evidence="3">Transcriptional regulator</fullName>
    </recommendedName>
</protein>
<keyword evidence="2" id="KW-1185">Reference proteome</keyword>
<organism evidence="1 2">
    <name type="scientific">Micromonospora thermarum</name>
    <dbReference type="NCBI Taxonomy" id="2720024"/>
    <lineage>
        <taxon>Bacteria</taxon>
        <taxon>Bacillati</taxon>
        <taxon>Actinomycetota</taxon>
        <taxon>Actinomycetes</taxon>
        <taxon>Micromonosporales</taxon>
        <taxon>Micromonosporaceae</taxon>
        <taxon>Micromonospora</taxon>
    </lineage>
</organism>
<gene>
    <name evidence="1" type="ORF">HCJ94_17415</name>
</gene>
<sequence>MTDEERTRQTLRVLELLDESIQAYRRGDKVGSDLAAKAACRLDVHVVSAVQGGILIGEIPNPERDPLAWADYLQAIRERLPHADDRPDQAPGATA</sequence>
<evidence type="ECO:0008006" key="3">
    <source>
        <dbReference type="Google" id="ProtNLM"/>
    </source>
</evidence>
<dbReference type="EMBL" id="JAATEO010000018">
    <property type="protein sequence ID" value="NJP33713.1"/>
    <property type="molecule type" value="Genomic_DNA"/>
</dbReference>
<dbReference type="Proteomes" id="UP000783871">
    <property type="component" value="Unassembled WGS sequence"/>
</dbReference>
<evidence type="ECO:0000313" key="2">
    <source>
        <dbReference type="Proteomes" id="UP000783871"/>
    </source>
</evidence>
<proteinExistence type="predicted"/>
<name>A0ABX0ZCL0_9ACTN</name>
<comment type="caution">
    <text evidence="1">The sequence shown here is derived from an EMBL/GenBank/DDBJ whole genome shotgun (WGS) entry which is preliminary data.</text>
</comment>
<evidence type="ECO:0000313" key="1">
    <source>
        <dbReference type="EMBL" id="NJP33713.1"/>
    </source>
</evidence>
<reference evidence="1 2" key="1">
    <citation type="submission" date="2020-03" db="EMBL/GenBank/DDBJ databases">
        <title>WGS of actinomycetes isolated from Thailand.</title>
        <authorList>
            <person name="Thawai C."/>
        </authorList>
    </citation>
    <scope>NUCLEOTIDE SEQUENCE [LARGE SCALE GENOMIC DNA]</scope>
    <source>
        <strain evidence="1 2">HSS6-12</strain>
    </source>
</reference>
<accession>A0ABX0ZCL0</accession>